<keyword evidence="2" id="KW-1133">Transmembrane helix</keyword>
<feature type="compositionally biased region" description="Polar residues" evidence="1">
    <location>
        <begin position="110"/>
        <end position="126"/>
    </location>
</feature>
<evidence type="ECO:0000256" key="1">
    <source>
        <dbReference type="SAM" id="MobiDB-lite"/>
    </source>
</evidence>
<evidence type="ECO:0000313" key="5">
    <source>
        <dbReference type="Proteomes" id="UP000424527"/>
    </source>
</evidence>
<organism evidence="4 5">
    <name type="scientific">Larimichthys crocea</name>
    <name type="common">Large yellow croaker</name>
    <name type="synonym">Pseudosciaena crocea</name>
    <dbReference type="NCBI Taxonomy" id="215358"/>
    <lineage>
        <taxon>Eukaryota</taxon>
        <taxon>Metazoa</taxon>
        <taxon>Chordata</taxon>
        <taxon>Craniata</taxon>
        <taxon>Vertebrata</taxon>
        <taxon>Euteleostomi</taxon>
        <taxon>Actinopterygii</taxon>
        <taxon>Neopterygii</taxon>
        <taxon>Teleostei</taxon>
        <taxon>Neoteleostei</taxon>
        <taxon>Acanthomorphata</taxon>
        <taxon>Eupercaria</taxon>
        <taxon>Sciaenidae</taxon>
        <taxon>Larimichthys</taxon>
    </lineage>
</organism>
<proteinExistence type="predicted"/>
<protein>
    <submittedName>
        <fullName evidence="4">Uncharacterized protein</fullName>
    </submittedName>
</protein>
<evidence type="ECO:0000256" key="3">
    <source>
        <dbReference type="SAM" id="SignalP"/>
    </source>
</evidence>
<reference evidence="4 5" key="1">
    <citation type="submission" date="2019-07" db="EMBL/GenBank/DDBJ databases">
        <title>Chromosome genome assembly for large yellow croaker.</title>
        <authorList>
            <person name="Xiao S."/>
        </authorList>
    </citation>
    <scope>NUCLEOTIDE SEQUENCE [LARGE SCALE GENOMIC DNA]</scope>
    <source>
        <strain evidence="4">JMULYC20181020</strain>
        <tissue evidence="4">Muscle</tissue>
    </source>
</reference>
<sequence>MKTVRVLVLLLLGSVHIFTHASQDPTIKAPLVQSTQKAADTTPAPVVTTSPTPVPNSSNASTATANNTLNASSDNARPAEKPDNNNQTLTPRSNQPRDGGPTSPEKVMPTTRTAKDNSTGSQNQKYVISESEEGGDGEKLPIKSDNRMWWIVLPVLLVVAAAAIVLKFKCKKIHNHTETIDNGTENASFQSRPESTKDGVMLLGVKSSGGEENDAAR</sequence>
<dbReference type="EMBL" id="REGW02000023">
    <property type="protein sequence ID" value="KAE8279017.1"/>
    <property type="molecule type" value="Genomic_DNA"/>
</dbReference>
<dbReference type="AlphaFoldDB" id="A0A6G0HIZ5"/>
<feature type="region of interest" description="Disordered" evidence="1">
    <location>
        <begin position="38"/>
        <end position="141"/>
    </location>
</feature>
<feature type="compositionally biased region" description="Low complexity" evidence="1">
    <location>
        <begin position="41"/>
        <end position="76"/>
    </location>
</feature>
<evidence type="ECO:0000313" key="4">
    <source>
        <dbReference type="EMBL" id="KAE8279017.1"/>
    </source>
</evidence>
<accession>A0A6G0HIZ5</accession>
<keyword evidence="2" id="KW-0472">Membrane</keyword>
<feature type="compositionally biased region" description="Polar residues" evidence="1">
    <location>
        <begin position="84"/>
        <end position="96"/>
    </location>
</feature>
<feature type="transmembrane region" description="Helical" evidence="2">
    <location>
        <begin position="148"/>
        <end position="166"/>
    </location>
</feature>
<dbReference type="Proteomes" id="UP000424527">
    <property type="component" value="Unassembled WGS sequence"/>
</dbReference>
<feature type="chain" id="PRO_5026004723" evidence="3">
    <location>
        <begin position="22"/>
        <end position="217"/>
    </location>
</feature>
<keyword evidence="3" id="KW-0732">Signal</keyword>
<keyword evidence="2" id="KW-0812">Transmembrane</keyword>
<evidence type="ECO:0000256" key="2">
    <source>
        <dbReference type="SAM" id="Phobius"/>
    </source>
</evidence>
<feature type="signal peptide" evidence="3">
    <location>
        <begin position="1"/>
        <end position="21"/>
    </location>
</feature>
<keyword evidence="5" id="KW-1185">Reference proteome</keyword>
<gene>
    <name evidence="4" type="ORF">D5F01_LYC22602</name>
</gene>
<name>A0A6G0HIZ5_LARCR</name>
<comment type="caution">
    <text evidence="4">The sequence shown here is derived from an EMBL/GenBank/DDBJ whole genome shotgun (WGS) entry which is preliminary data.</text>
</comment>